<feature type="compositionally biased region" description="Low complexity" evidence="1">
    <location>
        <begin position="661"/>
        <end position="679"/>
    </location>
</feature>
<accession>A0A1L7VVR7</accession>
<feature type="region of interest" description="Disordered" evidence="1">
    <location>
        <begin position="610"/>
        <end position="761"/>
    </location>
</feature>
<feature type="compositionally biased region" description="Basic and acidic residues" evidence="1">
    <location>
        <begin position="706"/>
        <end position="721"/>
    </location>
</feature>
<sequence>MFKPLESDPPLIDKGDPERLSPAALRLADDQPDEFVIYLRRVWDTNRRQLLDSAKLLHQLRQVKVSCHDQRLHPLSEAWVPTENIISIWSLLLLPEERFRFLILKDQKLKHVDHSSWNFLREIGCQYEAGDQFLTDLLLTIKKTWPTNVKDPGHVLGIYAYFLRRLNRTQPYPDGTYYKLLSDDKLWDNFNACELLLYKGEWIKPSSCFLRAPDYVRSKRVLTLAAGTDATPLETLAIRHFYQLVLCIPNFPDTWAAIIDELRGLQRSTGQTSIQQVTELYRALNELQLSEPERVTIRKLFLQHSLIAIEQGSVIAWQTHLTYIWSPLHKIRNLAELSRPYPYLKDFFVGLLKRIFLGKWNGEKYRFVGSTEEFFIPDDEEFANTFMDKLPLLDITAEEIALLDTLFTWLGFKDRYLSKLVYRMCYSPPAAQKQKIEWDIAQRAEGILRIALHCGSPRTTTDVDKGTLLNILKKGEMLAVEGMQSEKVVLTRQKGSKCLGTGPNHKHGLTAPSTHPKLAIAVDEAGNAMDRLILHVSSEKEERDLALFTSLPRCLMKWLMADPKTQQWGMETLLGVSLLKSVLTAPPNVIDAILTREGVGRVRVTEVNRTMTRQEVAPQNTASNEPADQPSQSRSEDAPPANTPTETSEKALAKQPATPVRSSQQPQSAAGPSSARGSQETTPQAEQLQSTSGGHAEPSSSNIKTPLKDDPVLSGKEDVYKPRYASISQRPKLKPRLRKRPGSPSSSPPATSPSSQIPDDVIRGIERLRIADTSEVTL</sequence>
<feature type="compositionally biased region" description="Polar residues" evidence="1">
    <location>
        <begin position="680"/>
        <end position="704"/>
    </location>
</feature>
<evidence type="ECO:0000313" key="2">
    <source>
        <dbReference type="EMBL" id="CZR44537.1"/>
    </source>
</evidence>
<feature type="compositionally biased region" description="Basic residues" evidence="1">
    <location>
        <begin position="731"/>
        <end position="741"/>
    </location>
</feature>
<keyword evidence="3" id="KW-1185">Reference proteome</keyword>
<dbReference type="AlphaFoldDB" id="A0A1L7VVR7"/>
<dbReference type="GeneID" id="42059148"/>
<dbReference type="EMBL" id="FJOF01000008">
    <property type="protein sequence ID" value="CZR44537.1"/>
    <property type="molecule type" value="Genomic_DNA"/>
</dbReference>
<feature type="compositionally biased region" description="Polar residues" evidence="1">
    <location>
        <begin position="611"/>
        <end position="633"/>
    </location>
</feature>
<comment type="caution">
    <text evidence="2">The sequence shown here is derived from an EMBL/GenBank/DDBJ whole genome shotgun (WGS) entry which is preliminary data.</text>
</comment>
<protein>
    <submittedName>
        <fullName evidence="2">Uncharacterized protein</fullName>
    </submittedName>
</protein>
<gene>
    <name evidence="2" type="ORF">FPRO_14290</name>
</gene>
<name>A0A1L7VVR7_FUSPR</name>
<proteinExistence type="predicted"/>
<dbReference type="Proteomes" id="UP000183971">
    <property type="component" value="Unassembled WGS sequence"/>
</dbReference>
<evidence type="ECO:0000313" key="3">
    <source>
        <dbReference type="Proteomes" id="UP000183971"/>
    </source>
</evidence>
<organism evidence="2 3">
    <name type="scientific">Fusarium proliferatum (strain ET1)</name>
    <name type="common">Orchid endophyte fungus</name>
    <dbReference type="NCBI Taxonomy" id="1227346"/>
    <lineage>
        <taxon>Eukaryota</taxon>
        <taxon>Fungi</taxon>
        <taxon>Dikarya</taxon>
        <taxon>Ascomycota</taxon>
        <taxon>Pezizomycotina</taxon>
        <taxon>Sordariomycetes</taxon>
        <taxon>Hypocreomycetidae</taxon>
        <taxon>Hypocreales</taxon>
        <taxon>Nectriaceae</taxon>
        <taxon>Fusarium</taxon>
        <taxon>Fusarium fujikuroi species complex</taxon>
    </lineage>
</organism>
<evidence type="ECO:0000256" key="1">
    <source>
        <dbReference type="SAM" id="MobiDB-lite"/>
    </source>
</evidence>
<dbReference type="RefSeq" id="XP_031085071.1">
    <property type="nucleotide sequence ID" value="XM_031219298.1"/>
</dbReference>
<dbReference type="VEuPathDB" id="FungiDB:FPRO_14290"/>
<reference evidence="3" key="1">
    <citation type="journal article" date="2016" name="Genome Biol. Evol.">
        <title>Comparative 'omics' of the Fusarium fujikuroi species complex highlights differences in genetic potential and metabolite synthesis.</title>
        <authorList>
            <person name="Niehaus E.-M."/>
            <person name="Muensterkoetter M."/>
            <person name="Proctor R.H."/>
            <person name="Brown D.W."/>
            <person name="Sharon A."/>
            <person name="Idan Y."/>
            <person name="Oren-Young L."/>
            <person name="Sieber C.M."/>
            <person name="Novak O."/>
            <person name="Pencik A."/>
            <person name="Tarkowska D."/>
            <person name="Hromadova K."/>
            <person name="Freeman S."/>
            <person name="Maymon M."/>
            <person name="Elazar M."/>
            <person name="Youssef S.A."/>
            <person name="El-Shabrawy E.S.M."/>
            <person name="Shalaby A.B.A."/>
            <person name="Houterman P."/>
            <person name="Brock N.L."/>
            <person name="Burkhardt I."/>
            <person name="Tsavkelova E.A."/>
            <person name="Dickschat J.S."/>
            <person name="Galuszka P."/>
            <person name="Gueldener U."/>
            <person name="Tudzynski B."/>
        </authorList>
    </citation>
    <scope>NUCLEOTIDE SEQUENCE [LARGE SCALE GENOMIC DNA]</scope>
    <source>
        <strain evidence="3">ET1</strain>
    </source>
</reference>